<organism evidence="6 7">
    <name type="scientific">Lipomyces tetrasporus</name>
    <dbReference type="NCBI Taxonomy" id="54092"/>
    <lineage>
        <taxon>Eukaryota</taxon>
        <taxon>Fungi</taxon>
        <taxon>Dikarya</taxon>
        <taxon>Ascomycota</taxon>
        <taxon>Saccharomycotina</taxon>
        <taxon>Lipomycetes</taxon>
        <taxon>Lipomycetales</taxon>
        <taxon>Lipomycetaceae</taxon>
        <taxon>Lipomyces</taxon>
    </lineage>
</organism>
<evidence type="ECO:0000256" key="2">
    <source>
        <dbReference type="ARBA" id="ARBA00022741"/>
    </source>
</evidence>
<dbReference type="Gene3D" id="3.40.50.300">
    <property type="entry name" value="P-loop containing nucleotide triphosphate hydrolases"/>
    <property type="match status" value="1"/>
</dbReference>
<dbReference type="InterPro" id="IPR052279">
    <property type="entry name" value="EngB_GTPase"/>
</dbReference>
<dbReference type="CDD" id="cd01876">
    <property type="entry name" value="YihA_EngB"/>
    <property type="match status" value="1"/>
</dbReference>
<gene>
    <name evidence="6" type="ORF">POJ06DRAFT_240914</name>
</gene>
<sequence>MGVRKKKIRTKRFFDKSPTYHAGSASANDEVLETMIPQVAFAGRTNAGKSSLLKALIPEMKIIKPSKKPGFTRKIYFYGVGNKLGRELVLSDLPGYGYGSTTDQGNVILEYIRTAANLKMVYILMDCRVLEMPSDKQVIELLDTYGIPWQIIGTKFDRVTSRDPAPVLDILMRFSKMSRKGAMGASELYYKDEIIVTSDKSMAGISELKWSIMRNCGLVSE</sequence>
<evidence type="ECO:0000256" key="4">
    <source>
        <dbReference type="ARBA" id="ARBA00023134"/>
    </source>
</evidence>
<dbReference type="PANTHER" id="PTHR46498">
    <property type="entry name" value="GTP-BINDING PROTEIN 8"/>
    <property type="match status" value="1"/>
</dbReference>
<dbReference type="AlphaFoldDB" id="A0AAD7VPV9"/>
<keyword evidence="4" id="KW-0342">GTP-binding</keyword>
<keyword evidence="3" id="KW-0460">Magnesium</keyword>
<dbReference type="PROSITE" id="PS51706">
    <property type="entry name" value="G_ENGB"/>
    <property type="match status" value="1"/>
</dbReference>
<dbReference type="EMBL" id="JARPMG010000011">
    <property type="protein sequence ID" value="KAJ8097598.1"/>
    <property type="molecule type" value="Genomic_DNA"/>
</dbReference>
<reference evidence="6" key="1">
    <citation type="submission" date="2023-03" db="EMBL/GenBank/DDBJ databases">
        <title>Near-Complete genome sequence of Lipomyces tetrasporous NRRL Y-64009, an oleaginous yeast capable of growing on lignocellulosic hydrolysates.</title>
        <authorList>
            <consortium name="Lawrence Berkeley National Laboratory"/>
            <person name="Jagtap S.S."/>
            <person name="Liu J.-J."/>
            <person name="Walukiewicz H.E."/>
            <person name="Pangilinan J."/>
            <person name="Lipzen A."/>
            <person name="Ahrendt S."/>
            <person name="Koriabine M."/>
            <person name="Cobaugh K."/>
            <person name="Salamov A."/>
            <person name="Yoshinaga Y."/>
            <person name="Ng V."/>
            <person name="Daum C."/>
            <person name="Grigoriev I.V."/>
            <person name="Slininger P.J."/>
            <person name="Dien B.S."/>
            <person name="Jin Y.-S."/>
            <person name="Rao C.V."/>
        </authorList>
    </citation>
    <scope>NUCLEOTIDE SEQUENCE</scope>
    <source>
        <strain evidence="6">NRRL Y-64009</strain>
    </source>
</reference>
<dbReference type="InterPro" id="IPR030393">
    <property type="entry name" value="G_ENGB_dom"/>
</dbReference>
<evidence type="ECO:0000256" key="1">
    <source>
        <dbReference type="ARBA" id="ARBA00022723"/>
    </source>
</evidence>
<dbReference type="GO" id="GO:0046872">
    <property type="term" value="F:metal ion binding"/>
    <property type="evidence" value="ECO:0007669"/>
    <property type="project" value="UniProtKB-KW"/>
</dbReference>
<dbReference type="InterPro" id="IPR027417">
    <property type="entry name" value="P-loop_NTPase"/>
</dbReference>
<feature type="domain" description="EngB-type G" evidence="5">
    <location>
        <begin position="35"/>
        <end position="218"/>
    </location>
</feature>
<dbReference type="GeneID" id="80881275"/>
<accession>A0AAD7VPV9</accession>
<proteinExistence type="predicted"/>
<protein>
    <submittedName>
        <fullName evidence="6">P-loop containing nucleoside triphosphate hydrolase protein</fullName>
    </submittedName>
</protein>
<dbReference type="PANTHER" id="PTHR46498:SF1">
    <property type="entry name" value="GTP-BINDING PROTEIN 8"/>
    <property type="match status" value="1"/>
</dbReference>
<dbReference type="GO" id="GO:0005525">
    <property type="term" value="F:GTP binding"/>
    <property type="evidence" value="ECO:0007669"/>
    <property type="project" value="UniProtKB-KW"/>
</dbReference>
<dbReference type="SUPFAM" id="SSF52540">
    <property type="entry name" value="P-loop containing nucleoside triphosphate hydrolases"/>
    <property type="match status" value="1"/>
</dbReference>
<dbReference type="GO" id="GO:0016787">
    <property type="term" value="F:hydrolase activity"/>
    <property type="evidence" value="ECO:0007669"/>
    <property type="project" value="UniProtKB-KW"/>
</dbReference>
<dbReference type="GO" id="GO:0005739">
    <property type="term" value="C:mitochondrion"/>
    <property type="evidence" value="ECO:0007669"/>
    <property type="project" value="TreeGrafter"/>
</dbReference>
<evidence type="ECO:0000313" key="6">
    <source>
        <dbReference type="EMBL" id="KAJ8097598.1"/>
    </source>
</evidence>
<dbReference type="Proteomes" id="UP001217417">
    <property type="component" value="Unassembled WGS sequence"/>
</dbReference>
<keyword evidence="6" id="KW-0378">Hydrolase</keyword>
<dbReference type="RefSeq" id="XP_056041048.1">
    <property type="nucleotide sequence ID" value="XM_056186109.1"/>
</dbReference>
<dbReference type="Pfam" id="PF01926">
    <property type="entry name" value="MMR_HSR1"/>
    <property type="match status" value="1"/>
</dbReference>
<keyword evidence="1" id="KW-0479">Metal-binding</keyword>
<evidence type="ECO:0000256" key="3">
    <source>
        <dbReference type="ARBA" id="ARBA00022842"/>
    </source>
</evidence>
<keyword evidence="7" id="KW-1185">Reference proteome</keyword>
<name>A0AAD7VPV9_9ASCO</name>
<dbReference type="InterPro" id="IPR006073">
    <property type="entry name" value="GTP-bd"/>
</dbReference>
<evidence type="ECO:0000313" key="7">
    <source>
        <dbReference type="Proteomes" id="UP001217417"/>
    </source>
</evidence>
<comment type="caution">
    <text evidence="6">The sequence shown here is derived from an EMBL/GenBank/DDBJ whole genome shotgun (WGS) entry which is preliminary data.</text>
</comment>
<keyword evidence="2" id="KW-0547">Nucleotide-binding</keyword>
<evidence type="ECO:0000259" key="5">
    <source>
        <dbReference type="PROSITE" id="PS51706"/>
    </source>
</evidence>